<sequence length="47" mass="5067">ATRDGAGAPGAARELRAVASRSVVLRRGAKRSGLVRGHDRREPRLFL</sequence>
<evidence type="ECO:0000313" key="1">
    <source>
        <dbReference type="EMBL" id="CAA9459845.1"/>
    </source>
</evidence>
<feature type="non-terminal residue" evidence="1">
    <location>
        <position position="1"/>
    </location>
</feature>
<gene>
    <name evidence="1" type="ORF">AVDCRST_MAG25-692</name>
</gene>
<organism evidence="1">
    <name type="scientific">uncultured Rubrobacteraceae bacterium</name>
    <dbReference type="NCBI Taxonomy" id="349277"/>
    <lineage>
        <taxon>Bacteria</taxon>
        <taxon>Bacillati</taxon>
        <taxon>Actinomycetota</taxon>
        <taxon>Rubrobacteria</taxon>
        <taxon>Rubrobacterales</taxon>
        <taxon>Rubrobacteraceae</taxon>
        <taxon>environmental samples</taxon>
    </lineage>
</organism>
<name>A0A6J4R5N2_9ACTN</name>
<proteinExistence type="predicted"/>
<protein>
    <submittedName>
        <fullName evidence="1">Uncharacterized protein</fullName>
    </submittedName>
</protein>
<accession>A0A6J4R5N2</accession>
<dbReference type="EMBL" id="CADCVI010000044">
    <property type="protein sequence ID" value="CAA9459845.1"/>
    <property type="molecule type" value="Genomic_DNA"/>
</dbReference>
<dbReference type="AlphaFoldDB" id="A0A6J4R5N2"/>
<feature type="non-terminal residue" evidence="1">
    <location>
        <position position="47"/>
    </location>
</feature>
<reference evidence="1" key="1">
    <citation type="submission" date="2020-02" db="EMBL/GenBank/DDBJ databases">
        <authorList>
            <person name="Meier V. D."/>
        </authorList>
    </citation>
    <scope>NUCLEOTIDE SEQUENCE</scope>
    <source>
        <strain evidence="1">AVDCRST_MAG25</strain>
    </source>
</reference>